<reference evidence="1 2" key="1">
    <citation type="submission" date="2015-07" db="EMBL/GenBank/DDBJ databases">
        <title>Draft genome sequences of 17 French Clostridium botulinum group III.</title>
        <authorList>
            <person name="Woudstra C."/>
            <person name="Le Marechal C."/>
            <person name="Souillard R."/>
            <person name="Bayon-Auboyer M.-H."/>
            <person name="Dessouter D."/>
            <person name="Fach P."/>
        </authorList>
    </citation>
    <scope>NUCLEOTIDE SEQUENCE [LARGE SCALE GENOMIC DNA]</scope>
    <source>
        <strain evidence="1 2">12LNRI-CD</strain>
        <plasmid evidence="1">p1BKT015925</plasmid>
    </source>
</reference>
<name>A0A9Q1UXD6_CLOBO</name>
<evidence type="ECO:0000313" key="1">
    <source>
        <dbReference type="EMBL" id="KOA84985.1"/>
    </source>
</evidence>
<organism evidence="1 2">
    <name type="scientific">Clostridium botulinum</name>
    <dbReference type="NCBI Taxonomy" id="1491"/>
    <lineage>
        <taxon>Bacteria</taxon>
        <taxon>Bacillati</taxon>
        <taxon>Bacillota</taxon>
        <taxon>Clostridia</taxon>
        <taxon>Eubacteriales</taxon>
        <taxon>Clostridiaceae</taxon>
        <taxon>Clostridium</taxon>
    </lineage>
</organism>
<dbReference type="EMBL" id="LGVR01000060">
    <property type="protein sequence ID" value="KOA84985.1"/>
    <property type="molecule type" value="Genomic_DNA"/>
</dbReference>
<geneLocation type="plasmid" evidence="1">
    <name>p1BKT015925</name>
</geneLocation>
<dbReference type="RefSeq" id="WP_013720875.1">
    <property type="nucleotide sequence ID" value="NZ_LGVO01000061.1"/>
</dbReference>
<accession>A0A9Q1UXD6</accession>
<gene>
    <name evidence="1" type="ORF">ADU74_09955</name>
</gene>
<protein>
    <submittedName>
        <fullName evidence="1">Uncharacterized protein</fullName>
    </submittedName>
</protein>
<comment type="caution">
    <text evidence="1">The sequence shown here is derived from an EMBL/GenBank/DDBJ whole genome shotgun (WGS) entry which is preliminary data.</text>
</comment>
<keyword evidence="1" id="KW-0614">Plasmid</keyword>
<sequence>MSLCFRYIKIKVQQLAKKERGTDECNDLTIKLSNNTNDINYQIISTKKNAFKLHDEIILDIGKMSDVSSISIMSTATSYGSSAVDKVNIFIAEKLDEWSMLYKDLIINSSGDGYYAKYSKKIKIDALYFEKYFLLQQINTKHIFSINNNEMVDLNQQVIGKQLYLEKGFNNVRDINNLKNINLNDFKLMMYMDTNININKVSIACQIEPYRPIDALKTINDGTFDVLVKELEN</sequence>
<dbReference type="AlphaFoldDB" id="A0A9Q1UXD6"/>
<evidence type="ECO:0000313" key="2">
    <source>
        <dbReference type="Proteomes" id="UP000037540"/>
    </source>
</evidence>
<dbReference type="Proteomes" id="UP000037540">
    <property type="component" value="Unassembled WGS sequence"/>
</dbReference>
<proteinExistence type="predicted"/>